<dbReference type="EMBL" id="WNKQ01000019">
    <property type="protein sequence ID" value="KAF5845485.1"/>
    <property type="molecule type" value="Genomic_DNA"/>
</dbReference>
<name>A0A8H5Z9W6_COCSA</name>
<dbReference type="PANTHER" id="PTHR24148">
    <property type="entry name" value="ANKYRIN REPEAT DOMAIN-CONTAINING PROTEIN 39 HOMOLOG-RELATED"/>
    <property type="match status" value="1"/>
</dbReference>
<dbReference type="InterPro" id="IPR010730">
    <property type="entry name" value="HET"/>
</dbReference>
<dbReference type="Proteomes" id="UP000624244">
    <property type="component" value="Unassembled WGS sequence"/>
</dbReference>
<dbReference type="InterPro" id="IPR052895">
    <property type="entry name" value="HetReg/Transcr_Mod"/>
</dbReference>
<comment type="caution">
    <text evidence="2">The sequence shown here is derived from an EMBL/GenBank/DDBJ whole genome shotgun (WGS) entry which is preliminary data.</text>
</comment>
<feature type="domain" description="Heterokaryon incompatibility" evidence="1">
    <location>
        <begin position="40"/>
        <end position="118"/>
    </location>
</feature>
<dbReference type="Pfam" id="PF06985">
    <property type="entry name" value="HET"/>
    <property type="match status" value="1"/>
</dbReference>
<accession>A0A8H5Z9W6</accession>
<proteinExistence type="predicted"/>
<reference evidence="2" key="1">
    <citation type="submission" date="2019-11" db="EMBL/GenBank/DDBJ databases">
        <title>Bipolaris sorokiniana Genome sequencing.</title>
        <authorList>
            <person name="Wang H."/>
        </authorList>
    </citation>
    <scope>NUCLEOTIDE SEQUENCE</scope>
</reference>
<evidence type="ECO:0000313" key="3">
    <source>
        <dbReference type="Proteomes" id="UP000624244"/>
    </source>
</evidence>
<dbReference type="AlphaFoldDB" id="A0A8H5Z9W6"/>
<evidence type="ECO:0000259" key="1">
    <source>
        <dbReference type="Pfam" id="PF06985"/>
    </source>
</evidence>
<dbReference type="PANTHER" id="PTHR24148:SF64">
    <property type="entry name" value="HETEROKARYON INCOMPATIBILITY DOMAIN-CONTAINING PROTEIN"/>
    <property type="match status" value="1"/>
</dbReference>
<evidence type="ECO:0000313" key="2">
    <source>
        <dbReference type="EMBL" id="KAF5845485.1"/>
    </source>
</evidence>
<protein>
    <recommendedName>
        <fullName evidence="1">Heterokaryon incompatibility domain-containing protein</fullName>
    </recommendedName>
</protein>
<organism evidence="2 3">
    <name type="scientific">Cochliobolus sativus</name>
    <name type="common">Common root rot and spot blotch fungus</name>
    <name type="synonym">Bipolaris sorokiniana</name>
    <dbReference type="NCBI Taxonomy" id="45130"/>
    <lineage>
        <taxon>Eukaryota</taxon>
        <taxon>Fungi</taxon>
        <taxon>Dikarya</taxon>
        <taxon>Ascomycota</taxon>
        <taxon>Pezizomycotina</taxon>
        <taxon>Dothideomycetes</taxon>
        <taxon>Pleosporomycetidae</taxon>
        <taxon>Pleosporales</taxon>
        <taxon>Pleosporineae</taxon>
        <taxon>Pleosporaceae</taxon>
        <taxon>Bipolaris</taxon>
    </lineage>
</organism>
<sequence>MHRHTVPAQFRLLRIHPTNISESIISCQLFTTSLAEEPSYNALSYEWGQRDITKPIVVNGTRVQVTPDLEAALRRIRQSDSEFILWVDAVCINQQDFDERNTQVAMMSRLYSKTTLTYA</sequence>
<gene>
    <name evidence="2" type="ORF">GGP41_003103</name>
</gene>